<organism evidence="2 3">
    <name type="scientific">Paramuricea clavata</name>
    <name type="common">Red gorgonian</name>
    <name type="synonym">Violescent sea-whip</name>
    <dbReference type="NCBI Taxonomy" id="317549"/>
    <lineage>
        <taxon>Eukaryota</taxon>
        <taxon>Metazoa</taxon>
        <taxon>Cnidaria</taxon>
        <taxon>Anthozoa</taxon>
        <taxon>Octocorallia</taxon>
        <taxon>Malacalcyonacea</taxon>
        <taxon>Plexauridae</taxon>
        <taxon>Paramuricea</taxon>
    </lineage>
</organism>
<accession>A0A6S7IU02</accession>
<evidence type="ECO:0000256" key="1">
    <source>
        <dbReference type="ARBA" id="ARBA00005291"/>
    </source>
</evidence>
<dbReference type="PANTHER" id="PTHR21017">
    <property type="entry name" value="NIPSNAP-RELATED"/>
    <property type="match status" value="1"/>
</dbReference>
<dbReference type="InterPro" id="IPR012577">
    <property type="entry name" value="NIPSNAP"/>
</dbReference>
<dbReference type="Proteomes" id="UP001152795">
    <property type="component" value="Unassembled WGS sequence"/>
</dbReference>
<name>A0A6S7IU02_PARCT</name>
<reference evidence="2" key="1">
    <citation type="submission" date="2020-04" db="EMBL/GenBank/DDBJ databases">
        <authorList>
            <person name="Alioto T."/>
            <person name="Alioto T."/>
            <person name="Gomez Garrido J."/>
        </authorList>
    </citation>
    <scope>NUCLEOTIDE SEQUENCE</scope>
    <source>
        <strain evidence="2">A484AB</strain>
    </source>
</reference>
<dbReference type="OrthoDB" id="10262843at2759"/>
<comment type="similarity">
    <text evidence="1">Belongs to the NipSnap family.</text>
</comment>
<dbReference type="AlphaFoldDB" id="A0A6S7IU02"/>
<evidence type="ECO:0000313" key="3">
    <source>
        <dbReference type="Proteomes" id="UP001152795"/>
    </source>
</evidence>
<dbReference type="SUPFAM" id="SSF54909">
    <property type="entry name" value="Dimeric alpha+beta barrel"/>
    <property type="match status" value="2"/>
</dbReference>
<sequence>MAINRIAPRIFSKNHAGILSPHLNFTSTLKRVTARAFSKEKGFWSSIVAGSADPRSGAHSKILANNTLYELQFHHIKPERVNDYSELVASELPRVSEDPEFPATLLGSWTTLYGPLDSAVHLWVYKTGFEDVTKAKHYLHTNENFVKFAKERAPMLHKRYNQLLHGFDFWGEIQLRDTKNLYELRSYHLKPGSLIEWRNNWMNAIVHRQRMNEDVAGFFTQIGELYVVHHLWAYSNLTVRRQTREAAWDSPNWADSVANTVPLIRRMESRIMRPTDFSPLT</sequence>
<gene>
    <name evidence="2" type="ORF">PACLA_8A064745</name>
</gene>
<dbReference type="GO" id="GO:0005739">
    <property type="term" value="C:mitochondrion"/>
    <property type="evidence" value="ECO:0007669"/>
    <property type="project" value="TreeGrafter"/>
</dbReference>
<keyword evidence="3" id="KW-1185">Reference proteome</keyword>
<evidence type="ECO:0000313" key="2">
    <source>
        <dbReference type="EMBL" id="CAB4009072.1"/>
    </source>
</evidence>
<dbReference type="EMBL" id="CACRXK020006326">
    <property type="protein sequence ID" value="CAB4009072.1"/>
    <property type="molecule type" value="Genomic_DNA"/>
</dbReference>
<dbReference type="Pfam" id="PF07978">
    <property type="entry name" value="NIPSNAP"/>
    <property type="match status" value="2"/>
</dbReference>
<dbReference type="PANTHER" id="PTHR21017:SF17">
    <property type="entry name" value="PROTEIN NIPSNAP"/>
    <property type="match status" value="1"/>
</dbReference>
<dbReference type="GO" id="GO:0000423">
    <property type="term" value="P:mitophagy"/>
    <property type="evidence" value="ECO:0007669"/>
    <property type="project" value="UniProtKB-ARBA"/>
</dbReference>
<dbReference type="Gene3D" id="3.30.70.100">
    <property type="match status" value="2"/>
</dbReference>
<dbReference type="FunFam" id="3.30.70.100:FF:000003">
    <property type="entry name" value="Protein NipSnap homolog 2"/>
    <property type="match status" value="1"/>
</dbReference>
<comment type="caution">
    <text evidence="2">The sequence shown here is derived from an EMBL/GenBank/DDBJ whole genome shotgun (WGS) entry which is preliminary data.</text>
</comment>
<dbReference type="InterPro" id="IPR051557">
    <property type="entry name" value="NipSnap_domain"/>
</dbReference>
<protein>
    <submittedName>
        <fullName evidence="2">Uncharacterized protein</fullName>
    </submittedName>
</protein>
<dbReference type="InterPro" id="IPR011008">
    <property type="entry name" value="Dimeric_a/b-barrel"/>
</dbReference>
<proteinExistence type="inferred from homology"/>